<proteinExistence type="predicted"/>
<name>A0A6A5BQH6_NAEFO</name>
<dbReference type="Proteomes" id="UP000444721">
    <property type="component" value="Unassembled WGS sequence"/>
</dbReference>
<dbReference type="OrthoDB" id="10265955at2759"/>
<comment type="caution">
    <text evidence="1">The sequence shown here is derived from an EMBL/GenBank/DDBJ whole genome shotgun (WGS) entry which is preliminary data.</text>
</comment>
<reference evidence="1 2" key="1">
    <citation type="journal article" date="2019" name="Sci. Rep.">
        <title>Nanopore sequencing improves the draft genome of the human pathogenic amoeba Naegleria fowleri.</title>
        <authorList>
            <person name="Liechti N."/>
            <person name="Schurch N."/>
            <person name="Bruggmann R."/>
            <person name="Wittwer M."/>
        </authorList>
    </citation>
    <scope>NUCLEOTIDE SEQUENCE [LARGE SCALE GENOMIC DNA]</scope>
    <source>
        <strain evidence="1 2">ATCC 30894</strain>
    </source>
</reference>
<evidence type="ECO:0000313" key="2">
    <source>
        <dbReference type="Proteomes" id="UP000444721"/>
    </source>
</evidence>
<dbReference type="VEuPathDB" id="AmoebaDB:NfTy_085360"/>
<accession>A0A6A5BQH6</accession>
<protein>
    <submittedName>
        <fullName evidence="1">Uncharacterized protein</fullName>
    </submittedName>
</protein>
<keyword evidence="2" id="KW-1185">Reference proteome</keyword>
<dbReference type="VEuPathDB" id="AmoebaDB:NF0096620"/>
<dbReference type="AlphaFoldDB" id="A0A6A5BQH6"/>
<sequence>MRVSKKSSNKFRKSSSNVDSESLAFYWEKYWKVKLVEERQAKFQVEEWCALHLKTSILKCSDHVDDTTKAHHHDLNNILEICKYWILHDCLQEYIEYIQECNFKFIRDICFGEYWDLMLNEYVKYRWIEEVFERESLNRTSTTKGESEAQQENLLINKSVLESVKKNNSISDIEFDQSKKIKNYYAKSIHRNYIQELLQDQHLEAPVQNDLLNLWQAFPDIYIIDTANNFIKNQQQLLKVLLYRTLLYVTSNYGGVPTEYVENTNKQAEEALKKRLDLNRLIEKLCTYIRNFQKQTHSIDLTSFLWKGTSEEQAFQHEKENYFSKVRYSTLENCNIDEVQTMDEEEIKQQFLEKVQTMYRNILENDPQIKEMRKKPLLSHGEFNPKLIEKFKYKTEFYNIYFRVIYSEFVPLIEKKNLNSLLILMNGCEKKFTQLITSFIESIKEAPLILSLLNKLKQDRKLIKFLTHLTTIDQFRKEITDIVSSFDLHQYPTFNDIFQRVKTSMDAYIYLHNQNIYKNLLIDNILDQKYDPLVPWANIENEETNQEQFTTNPVHSKLYAIFKIFKDPMT</sequence>
<evidence type="ECO:0000313" key="1">
    <source>
        <dbReference type="EMBL" id="KAF0976120.1"/>
    </source>
</evidence>
<dbReference type="RefSeq" id="XP_044560833.1">
    <property type="nucleotide sequence ID" value="XM_044708248.1"/>
</dbReference>
<dbReference type="VEuPathDB" id="AmoebaDB:FDP41_004795"/>
<gene>
    <name evidence="1" type="ORF">FDP41_004795</name>
</gene>
<dbReference type="EMBL" id="VFQX01000041">
    <property type="protein sequence ID" value="KAF0976120.1"/>
    <property type="molecule type" value="Genomic_DNA"/>
</dbReference>
<dbReference type="GeneID" id="68112013"/>
<organism evidence="1 2">
    <name type="scientific">Naegleria fowleri</name>
    <name type="common">Brain eating amoeba</name>
    <dbReference type="NCBI Taxonomy" id="5763"/>
    <lineage>
        <taxon>Eukaryota</taxon>
        <taxon>Discoba</taxon>
        <taxon>Heterolobosea</taxon>
        <taxon>Tetramitia</taxon>
        <taxon>Eutetramitia</taxon>
        <taxon>Vahlkampfiidae</taxon>
        <taxon>Naegleria</taxon>
    </lineage>
</organism>